<name>A0A916NHY3_9BACL</name>
<accession>A0A916NHY3</accession>
<dbReference type="EMBL" id="CAJVAS010000006">
    <property type="protein sequence ID" value="CAG7617196.1"/>
    <property type="molecule type" value="Genomic_DNA"/>
</dbReference>
<gene>
    <name evidence="1" type="ORF">PAESOLCIP111_01993</name>
</gene>
<dbReference type="AlphaFoldDB" id="A0A916NHY3"/>
<proteinExistence type="predicted"/>
<reference evidence="1" key="1">
    <citation type="submission" date="2021-06" db="EMBL/GenBank/DDBJ databases">
        <authorList>
            <person name="Criscuolo A."/>
        </authorList>
    </citation>
    <scope>NUCLEOTIDE SEQUENCE</scope>
    <source>
        <strain evidence="1">CIP111600</strain>
    </source>
</reference>
<keyword evidence="2" id="KW-1185">Reference proteome</keyword>
<evidence type="ECO:0000313" key="2">
    <source>
        <dbReference type="Proteomes" id="UP000693672"/>
    </source>
</evidence>
<dbReference type="RefSeq" id="WP_218091771.1">
    <property type="nucleotide sequence ID" value="NZ_CAJVAS010000006.1"/>
</dbReference>
<evidence type="ECO:0000313" key="1">
    <source>
        <dbReference type="EMBL" id="CAG7617196.1"/>
    </source>
</evidence>
<comment type="caution">
    <text evidence="1">The sequence shown here is derived from an EMBL/GenBank/DDBJ whole genome shotgun (WGS) entry which is preliminary data.</text>
</comment>
<protein>
    <recommendedName>
        <fullName evidence="3">Spore coat protein D</fullName>
    </recommendedName>
</protein>
<evidence type="ECO:0008006" key="3">
    <source>
        <dbReference type="Google" id="ProtNLM"/>
    </source>
</evidence>
<dbReference type="Proteomes" id="UP000693672">
    <property type="component" value="Unassembled WGS sequence"/>
</dbReference>
<organism evidence="1 2">
    <name type="scientific">Paenibacillus solanacearum</name>
    <dbReference type="NCBI Taxonomy" id="2048548"/>
    <lineage>
        <taxon>Bacteria</taxon>
        <taxon>Bacillati</taxon>
        <taxon>Bacillota</taxon>
        <taxon>Bacilli</taxon>
        <taxon>Bacillales</taxon>
        <taxon>Paenibacillaceae</taxon>
        <taxon>Paenibacillus</taxon>
    </lineage>
</organism>
<sequence>MAFCPTCPTKTVYDPPVQQYQNYYHPQLVQVIHPVEVIKQHHCVPVYHHTVAYSEKDVMCTVSSKKRSRRKK</sequence>